<reference evidence="1 2" key="1">
    <citation type="submission" date="2020-08" db="EMBL/GenBank/DDBJ databases">
        <title>Novel species isolated from subtropical streams in China.</title>
        <authorList>
            <person name="Lu H."/>
        </authorList>
    </citation>
    <scope>NUCLEOTIDE SEQUENCE [LARGE SCALE GENOMIC DNA]</scope>
    <source>
        <strain evidence="1 2">CY18W</strain>
    </source>
</reference>
<comment type="caution">
    <text evidence="1">The sequence shown here is derived from an EMBL/GenBank/DDBJ whole genome shotgun (WGS) entry which is preliminary data.</text>
</comment>
<evidence type="ECO:0000313" key="2">
    <source>
        <dbReference type="Proteomes" id="UP000650424"/>
    </source>
</evidence>
<organism evidence="1 2">
    <name type="scientific">Undibacterium hunanense</name>
    <dbReference type="NCBI Taxonomy" id="2762292"/>
    <lineage>
        <taxon>Bacteria</taxon>
        <taxon>Pseudomonadati</taxon>
        <taxon>Pseudomonadota</taxon>
        <taxon>Betaproteobacteria</taxon>
        <taxon>Burkholderiales</taxon>
        <taxon>Oxalobacteraceae</taxon>
        <taxon>Undibacterium</taxon>
    </lineage>
</organism>
<name>A0ABR6ZUW6_9BURK</name>
<keyword evidence="2" id="KW-1185">Reference proteome</keyword>
<dbReference type="RefSeq" id="WP_186948952.1">
    <property type="nucleotide sequence ID" value="NZ_JACOGF010000011.1"/>
</dbReference>
<protein>
    <recommendedName>
        <fullName evidence="3">YXWGXW repeat-containing protein</fullName>
    </recommendedName>
</protein>
<proteinExistence type="predicted"/>
<sequence length="59" mass="6438">MRIHRLAILALLAATLNLSGCVVLPPHGYVAGPSVVVRGPPIVIDNGPYWGGGRHWRRW</sequence>
<evidence type="ECO:0000313" key="1">
    <source>
        <dbReference type="EMBL" id="MBC3919681.1"/>
    </source>
</evidence>
<gene>
    <name evidence="1" type="ORF">H8L32_19550</name>
</gene>
<dbReference type="EMBL" id="JACOGF010000011">
    <property type="protein sequence ID" value="MBC3919681.1"/>
    <property type="molecule type" value="Genomic_DNA"/>
</dbReference>
<accession>A0ABR6ZUW6</accession>
<dbReference type="Proteomes" id="UP000650424">
    <property type="component" value="Unassembled WGS sequence"/>
</dbReference>
<evidence type="ECO:0008006" key="3">
    <source>
        <dbReference type="Google" id="ProtNLM"/>
    </source>
</evidence>